<sequence length="360" mass="40901">MTRTYAVTKAAYNITEDLLHNHTCLMWSEKSTKSHGVIVHMDVVSIAQLVINIAGVIGNTMIIALLRKHSLGGRLPTIFFRSQAVCDLLVNLESIFFGIDGAVWSVTASWVNHLICRLWHSQFLFWLSVQLSIGNLVLIGLERFLALSFPMTYQQLQPTRVAVYCLSGNLFYNLILASPNILETGVEDGCCLSQHHVASTVRLLRAYSIVWFIMIYVLAFVLLVIFYGGVIVALRESALLHRVSTRSATMMRFTRMAIVITVVYVACISYDAFAYLTGRTGLWMYQYNTIWHNLGMLFVSLNSFANPYIYYLFVLRDSCHRKFKLHGFKLRQTSNILPVSQQSHPSNYLQSNRDSSISRS</sequence>
<name>A0A2H1CSN0_FASHE</name>
<dbReference type="SUPFAM" id="SSF81321">
    <property type="entry name" value="Family A G protein-coupled receptor-like"/>
    <property type="match status" value="1"/>
</dbReference>
<accession>A0A2H1CSN0</accession>
<keyword evidence="8" id="KW-1185">Reference proteome</keyword>
<dbReference type="PANTHER" id="PTHR45698">
    <property type="entry name" value="TRACE AMINE-ASSOCIATED RECEPTOR 19N-RELATED"/>
    <property type="match status" value="1"/>
</dbReference>
<dbReference type="PANTHER" id="PTHR45698:SF1">
    <property type="entry name" value="TRACE AMINE-ASSOCIATED RECEPTOR 13C-LIKE"/>
    <property type="match status" value="1"/>
</dbReference>
<feature type="domain" description="G-protein coupled receptors family 1 profile" evidence="6">
    <location>
        <begin position="58"/>
        <end position="310"/>
    </location>
</feature>
<evidence type="ECO:0000259" key="6">
    <source>
        <dbReference type="PROSITE" id="PS50262"/>
    </source>
</evidence>
<dbReference type="Proteomes" id="UP000230066">
    <property type="component" value="Unassembled WGS sequence"/>
</dbReference>
<dbReference type="PRINTS" id="PR00237">
    <property type="entry name" value="GPCRRHODOPSN"/>
</dbReference>
<gene>
    <name evidence="7" type="ORF">D915_001254</name>
</gene>
<comment type="similarity">
    <text evidence="5">Belongs to the G-protein coupled receptor 1 family.</text>
</comment>
<evidence type="ECO:0000256" key="5">
    <source>
        <dbReference type="RuleBase" id="RU000688"/>
    </source>
</evidence>
<dbReference type="AlphaFoldDB" id="A0A2H1CSN0"/>
<evidence type="ECO:0000256" key="3">
    <source>
        <dbReference type="ARBA" id="ARBA00022989"/>
    </source>
</evidence>
<organism evidence="7 8">
    <name type="scientific">Fasciola hepatica</name>
    <name type="common">Liver fluke</name>
    <dbReference type="NCBI Taxonomy" id="6192"/>
    <lineage>
        <taxon>Eukaryota</taxon>
        <taxon>Metazoa</taxon>
        <taxon>Spiralia</taxon>
        <taxon>Lophotrochozoa</taxon>
        <taxon>Platyhelminthes</taxon>
        <taxon>Trematoda</taxon>
        <taxon>Digenea</taxon>
        <taxon>Plagiorchiida</taxon>
        <taxon>Echinostomata</taxon>
        <taxon>Echinostomatoidea</taxon>
        <taxon>Fasciolidae</taxon>
        <taxon>Fasciola</taxon>
    </lineage>
</organism>
<dbReference type="PROSITE" id="PS00237">
    <property type="entry name" value="G_PROTEIN_RECEP_F1_1"/>
    <property type="match status" value="1"/>
</dbReference>
<evidence type="ECO:0000313" key="8">
    <source>
        <dbReference type="Proteomes" id="UP000230066"/>
    </source>
</evidence>
<dbReference type="PROSITE" id="PS50262">
    <property type="entry name" value="G_PROTEIN_RECEP_F1_2"/>
    <property type="match status" value="1"/>
</dbReference>
<dbReference type="Pfam" id="PF00001">
    <property type="entry name" value="7tm_1"/>
    <property type="match status" value="1"/>
</dbReference>
<dbReference type="CDD" id="cd00637">
    <property type="entry name" value="7tm_classA_rhodopsin-like"/>
    <property type="match status" value="1"/>
</dbReference>
<reference evidence="7" key="1">
    <citation type="submission" date="2019-03" db="EMBL/GenBank/DDBJ databases">
        <title>Improved annotation for the trematode Fasciola hepatica.</title>
        <authorList>
            <person name="Choi Y.-J."/>
            <person name="Martin J."/>
            <person name="Mitreva M."/>
        </authorList>
    </citation>
    <scope>NUCLEOTIDE SEQUENCE [LARGE SCALE GENOMIC DNA]</scope>
</reference>
<evidence type="ECO:0000313" key="7">
    <source>
        <dbReference type="EMBL" id="THD27876.1"/>
    </source>
</evidence>
<proteinExistence type="inferred from homology"/>
<comment type="caution">
    <text evidence="7">The sequence shown here is derived from an EMBL/GenBank/DDBJ whole genome shotgun (WGS) entry which is preliminary data.</text>
</comment>
<dbReference type="EMBL" id="JXXN02000295">
    <property type="protein sequence ID" value="THD27876.1"/>
    <property type="molecule type" value="Genomic_DNA"/>
</dbReference>
<dbReference type="GO" id="GO:0004930">
    <property type="term" value="F:G protein-coupled receptor activity"/>
    <property type="evidence" value="ECO:0007669"/>
    <property type="project" value="UniProtKB-KW"/>
</dbReference>
<keyword evidence="4" id="KW-0472">Membrane</keyword>
<dbReference type="Gene3D" id="1.20.1070.10">
    <property type="entry name" value="Rhodopsin 7-helix transmembrane proteins"/>
    <property type="match status" value="1"/>
</dbReference>
<evidence type="ECO:0000256" key="1">
    <source>
        <dbReference type="ARBA" id="ARBA00004370"/>
    </source>
</evidence>
<keyword evidence="5" id="KW-0675">Receptor</keyword>
<keyword evidence="5" id="KW-0807">Transducer</keyword>
<keyword evidence="5" id="KW-0297">G-protein coupled receptor</keyword>
<evidence type="ECO:0000256" key="2">
    <source>
        <dbReference type="ARBA" id="ARBA00022692"/>
    </source>
</evidence>
<dbReference type="InterPro" id="IPR017452">
    <property type="entry name" value="GPCR_Rhodpsn_7TM"/>
</dbReference>
<keyword evidence="3" id="KW-1133">Transmembrane helix</keyword>
<evidence type="ECO:0000256" key="4">
    <source>
        <dbReference type="ARBA" id="ARBA00023136"/>
    </source>
</evidence>
<comment type="subcellular location">
    <subcellularLocation>
        <location evidence="1">Membrane</location>
    </subcellularLocation>
</comment>
<keyword evidence="2 5" id="KW-0812">Transmembrane</keyword>
<dbReference type="GO" id="GO:0016020">
    <property type="term" value="C:membrane"/>
    <property type="evidence" value="ECO:0007669"/>
    <property type="project" value="UniProtKB-SubCell"/>
</dbReference>
<protein>
    <recommendedName>
        <fullName evidence="6">G-protein coupled receptors family 1 profile domain-containing protein</fullName>
    </recommendedName>
</protein>
<dbReference type="InterPro" id="IPR000276">
    <property type="entry name" value="GPCR_Rhodpsn"/>
</dbReference>